<organism evidence="1">
    <name type="scientific">Rhizophora mucronata</name>
    <name type="common">Asiatic mangrove</name>
    <dbReference type="NCBI Taxonomy" id="61149"/>
    <lineage>
        <taxon>Eukaryota</taxon>
        <taxon>Viridiplantae</taxon>
        <taxon>Streptophyta</taxon>
        <taxon>Embryophyta</taxon>
        <taxon>Tracheophyta</taxon>
        <taxon>Spermatophyta</taxon>
        <taxon>Magnoliopsida</taxon>
        <taxon>eudicotyledons</taxon>
        <taxon>Gunneridae</taxon>
        <taxon>Pentapetalae</taxon>
        <taxon>rosids</taxon>
        <taxon>fabids</taxon>
        <taxon>Malpighiales</taxon>
        <taxon>Rhizophoraceae</taxon>
        <taxon>Rhizophora</taxon>
    </lineage>
</organism>
<name>A0A2P2NRM5_RHIMU</name>
<evidence type="ECO:0000313" key="1">
    <source>
        <dbReference type="EMBL" id="MBX45139.1"/>
    </source>
</evidence>
<protein>
    <submittedName>
        <fullName evidence="1">Uncharacterized protein</fullName>
    </submittedName>
</protein>
<dbReference type="EMBL" id="GGEC01064655">
    <property type="protein sequence ID" value="MBX45139.1"/>
    <property type="molecule type" value="Transcribed_RNA"/>
</dbReference>
<proteinExistence type="predicted"/>
<dbReference type="AlphaFoldDB" id="A0A2P2NRM5"/>
<sequence>MKIFIEKKSFKKINIIKSINDFDLLYPLFFFFKDKLTSCTLAACLW</sequence>
<reference evidence="1" key="1">
    <citation type="submission" date="2018-02" db="EMBL/GenBank/DDBJ databases">
        <title>Rhizophora mucronata_Transcriptome.</title>
        <authorList>
            <person name="Meera S.P."/>
            <person name="Sreeshan A."/>
            <person name="Augustine A."/>
        </authorList>
    </citation>
    <scope>NUCLEOTIDE SEQUENCE</scope>
    <source>
        <tissue evidence="1">Leaf</tissue>
    </source>
</reference>
<accession>A0A2P2NRM5</accession>